<dbReference type="InterPro" id="IPR036291">
    <property type="entry name" value="NAD(P)-bd_dom_sf"/>
</dbReference>
<keyword evidence="2" id="KW-1185">Reference proteome</keyword>
<proteinExistence type="predicted"/>
<reference evidence="1" key="1">
    <citation type="journal article" date="2020" name="Stud. Mycol.">
        <title>101 Dothideomycetes genomes: a test case for predicting lifestyles and emergence of pathogens.</title>
        <authorList>
            <person name="Haridas S."/>
            <person name="Albert R."/>
            <person name="Binder M."/>
            <person name="Bloem J."/>
            <person name="Labutti K."/>
            <person name="Salamov A."/>
            <person name="Andreopoulos B."/>
            <person name="Baker S."/>
            <person name="Barry K."/>
            <person name="Bills G."/>
            <person name="Bluhm B."/>
            <person name="Cannon C."/>
            <person name="Castanera R."/>
            <person name="Culley D."/>
            <person name="Daum C."/>
            <person name="Ezra D."/>
            <person name="Gonzalez J."/>
            <person name="Henrissat B."/>
            <person name="Kuo A."/>
            <person name="Liang C."/>
            <person name="Lipzen A."/>
            <person name="Lutzoni F."/>
            <person name="Magnuson J."/>
            <person name="Mondo S."/>
            <person name="Nolan M."/>
            <person name="Ohm R."/>
            <person name="Pangilinan J."/>
            <person name="Park H.-J."/>
            <person name="Ramirez L."/>
            <person name="Alfaro M."/>
            <person name="Sun H."/>
            <person name="Tritt A."/>
            <person name="Yoshinaga Y."/>
            <person name="Zwiers L.-H."/>
            <person name="Turgeon B."/>
            <person name="Goodwin S."/>
            <person name="Spatafora J."/>
            <person name="Crous P."/>
            <person name="Grigoriev I."/>
        </authorList>
    </citation>
    <scope>NUCLEOTIDE SEQUENCE</scope>
    <source>
        <strain evidence="1">CBS 130266</strain>
    </source>
</reference>
<organism evidence="1 2">
    <name type="scientific">Tothia fuscella</name>
    <dbReference type="NCBI Taxonomy" id="1048955"/>
    <lineage>
        <taxon>Eukaryota</taxon>
        <taxon>Fungi</taxon>
        <taxon>Dikarya</taxon>
        <taxon>Ascomycota</taxon>
        <taxon>Pezizomycotina</taxon>
        <taxon>Dothideomycetes</taxon>
        <taxon>Pleosporomycetidae</taxon>
        <taxon>Venturiales</taxon>
        <taxon>Cylindrosympodiaceae</taxon>
        <taxon>Tothia</taxon>
    </lineage>
</organism>
<dbReference type="AlphaFoldDB" id="A0A9P4NST6"/>
<gene>
    <name evidence="1" type="ORF">EJ08DRAFT_587984</name>
</gene>
<dbReference type="OrthoDB" id="1669814at2759"/>
<dbReference type="EMBL" id="MU007034">
    <property type="protein sequence ID" value="KAF2431056.1"/>
    <property type="molecule type" value="Genomic_DNA"/>
</dbReference>
<dbReference type="Gene3D" id="3.40.50.720">
    <property type="entry name" value="NAD(P)-binding Rossmann-like Domain"/>
    <property type="match status" value="1"/>
</dbReference>
<evidence type="ECO:0000313" key="1">
    <source>
        <dbReference type="EMBL" id="KAF2431056.1"/>
    </source>
</evidence>
<comment type="caution">
    <text evidence="1">The sequence shown here is derived from an EMBL/GenBank/DDBJ whole genome shotgun (WGS) entry which is preliminary data.</text>
</comment>
<accession>A0A9P4NST6</accession>
<dbReference type="SUPFAM" id="SSF51735">
    <property type="entry name" value="NAD(P)-binding Rossmann-fold domains"/>
    <property type="match status" value="1"/>
</dbReference>
<name>A0A9P4NST6_9PEZI</name>
<evidence type="ECO:0008006" key="3">
    <source>
        <dbReference type="Google" id="ProtNLM"/>
    </source>
</evidence>
<sequence>MDPTAHSQALAKIPLKRFGTPEEIAEAALFLVKGEYANNCVLNLDGGLSATVSIPRPWGKDKEKWERALLMKS</sequence>
<protein>
    <recommendedName>
        <fullName evidence="3">SDR family oxidoreductase</fullName>
    </recommendedName>
</protein>
<evidence type="ECO:0000313" key="2">
    <source>
        <dbReference type="Proteomes" id="UP000800235"/>
    </source>
</evidence>
<dbReference type="Proteomes" id="UP000800235">
    <property type="component" value="Unassembled WGS sequence"/>
</dbReference>